<evidence type="ECO:0000313" key="2">
    <source>
        <dbReference type="EMBL" id="ELS53276.1"/>
    </source>
</evidence>
<feature type="region of interest" description="Disordered" evidence="1">
    <location>
        <begin position="16"/>
        <end position="50"/>
    </location>
</feature>
<sequence length="50" mass="5375">MGCAILPWVPRGTRCPFTAGERGGRARGWGHDDLSRTPHRSEGPEGVALC</sequence>
<name>L8P6R6_STRVR</name>
<comment type="caution">
    <text evidence="2">The sequence shown here is derived from an EMBL/GenBank/DDBJ whole genome shotgun (WGS) entry which is preliminary data.</text>
</comment>
<accession>L8P6R6</accession>
<organism evidence="2 3">
    <name type="scientific">Streptomyces viridochromogenes Tue57</name>
    <dbReference type="NCBI Taxonomy" id="1160705"/>
    <lineage>
        <taxon>Bacteria</taxon>
        <taxon>Bacillati</taxon>
        <taxon>Actinomycetota</taxon>
        <taxon>Actinomycetes</taxon>
        <taxon>Kitasatosporales</taxon>
        <taxon>Streptomycetaceae</taxon>
        <taxon>Streptomyces</taxon>
    </lineage>
</organism>
<proteinExistence type="predicted"/>
<evidence type="ECO:0000256" key="1">
    <source>
        <dbReference type="SAM" id="MobiDB-lite"/>
    </source>
</evidence>
<dbReference type="Proteomes" id="UP000011205">
    <property type="component" value="Unassembled WGS sequence"/>
</dbReference>
<evidence type="ECO:0000313" key="3">
    <source>
        <dbReference type="Proteomes" id="UP000011205"/>
    </source>
</evidence>
<dbReference type="AlphaFoldDB" id="L8P6R6"/>
<reference evidence="2 3" key="1">
    <citation type="journal article" date="2013" name="Genome Announc.">
        <title>Draft Genome Sequence of Streptomyces viridochromogenes Strain Tu57, Producer of Avilamycin.</title>
        <authorList>
            <person name="Gruning B.A."/>
            <person name="Erxleben A."/>
            <person name="Hahnlein A."/>
            <person name="Gunther S."/>
        </authorList>
    </citation>
    <scope>NUCLEOTIDE SEQUENCE [LARGE SCALE GENOMIC DNA]</scope>
    <source>
        <strain evidence="2 3">Tue57</strain>
    </source>
</reference>
<feature type="compositionally biased region" description="Basic and acidic residues" evidence="1">
    <location>
        <begin position="29"/>
        <end position="43"/>
    </location>
</feature>
<protein>
    <submittedName>
        <fullName evidence="2">Uncharacterized protein</fullName>
    </submittedName>
</protein>
<gene>
    <name evidence="2" type="ORF">STVIR_5781</name>
</gene>
<dbReference type="EMBL" id="AMLP01000175">
    <property type="protein sequence ID" value="ELS53276.1"/>
    <property type="molecule type" value="Genomic_DNA"/>
</dbReference>
<dbReference type="PATRIC" id="fig|1160705.3.peg.5716"/>